<proteinExistence type="predicted"/>
<name>A0A061E1C4_THECC</name>
<dbReference type="AlphaFoldDB" id="A0A061E1C4"/>
<dbReference type="Proteomes" id="UP000026915">
    <property type="component" value="Chromosome 1"/>
</dbReference>
<evidence type="ECO:0000313" key="1">
    <source>
        <dbReference type="EMBL" id="EOX96068.1"/>
    </source>
</evidence>
<dbReference type="HOGENOM" id="CLU_1771395_0_0_1"/>
<accession>A0A061E1C4</accession>
<sequence>MMGLGIRLQARYRSKNLPEIVEAQTKMGLGVAGVTVKCDGIAMKQLDGGDMHAAHDPLSSSQRCLVWMKEEHIGKRNGSTSRLLAKPAKQSWHTNQTTRIHFAHHNPKECRYCQSTLANACQIRSKYVALFHWLVHAIPETMPNPPH</sequence>
<reference evidence="1 2" key="1">
    <citation type="journal article" date="2013" name="Genome Biol.">
        <title>The genome sequence of the most widely cultivated cacao type and its use to identify candidate genes regulating pod color.</title>
        <authorList>
            <person name="Motamayor J.C."/>
            <person name="Mockaitis K."/>
            <person name="Schmutz J."/>
            <person name="Haiminen N."/>
            <person name="Iii D.L."/>
            <person name="Cornejo O."/>
            <person name="Findley S.D."/>
            <person name="Zheng P."/>
            <person name="Utro F."/>
            <person name="Royaert S."/>
            <person name="Saski C."/>
            <person name="Jenkins J."/>
            <person name="Podicheti R."/>
            <person name="Zhao M."/>
            <person name="Scheffler B.E."/>
            <person name="Stack J.C."/>
            <person name="Feltus F.A."/>
            <person name="Mustiga G.M."/>
            <person name="Amores F."/>
            <person name="Phillips W."/>
            <person name="Marelli J.P."/>
            <person name="May G.D."/>
            <person name="Shapiro H."/>
            <person name="Ma J."/>
            <person name="Bustamante C.D."/>
            <person name="Schnell R.J."/>
            <person name="Main D."/>
            <person name="Gilbert D."/>
            <person name="Parida L."/>
            <person name="Kuhn D.N."/>
        </authorList>
    </citation>
    <scope>NUCLEOTIDE SEQUENCE [LARGE SCALE GENOMIC DNA]</scope>
    <source>
        <strain evidence="2">cv. Matina 1-6</strain>
    </source>
</reference>
<gene>
    <name evidence="1" type="ORF">TCM_005411</name>
</gene>
<organism evidence="1 2">
    <name type="scientific">Theobroma cacao</name>
    <name type="common">Cacao</name>
    <name type="synonym">Cocoa</name>
    <dbReference type="NCBI Taxonomy" id="3641"/>
    <lineage>
        <taxon>Eukaryota</taxon>
        <taxon>Viridiplantae</taxon>
        <taxon>Streptophyta</taxon>
        <taxon>Embryophyta</taxon>
        <taxon>Tracheophyta</taxon>
        <taxon>Spermatophyta</taxon>
        <taxon>Magnoliopsida</taxon>
        <taxon>eudicotyledons</taxon>
        <taxon>Gunneridae</taxon>
        <taxon>Pentapetalae</taxon>
        <taxon>rosids</taxon>
        <taxon>malvids</taxon>
        <taxon>Malvales</taxon>
        <taxon>Malvaceae</taxon>
        <taxon>Byttnerioideae</taxon>
        <taxon>Theobroma</taxon>
    </lineage>
</organism>
<dbReference type="InParanoid" id="A0A061E1C4"/>
<keyword evidence="2" id="KW-1185">Reference proteome</keyword>
<protein>
    <submittedName>
        <fullName evidence="1">Uncharacterized protein</fullName>
    </submittedName>
</protein>
<dbReference type="EMBL" id="CM001879">
    <property type="protein sequence ID" value="EOX96068.1"/>
    <property type="molecule type" value="Genomic_DNA"/>
</dbReference>
<dbReference type="Gramene" id="EOX96068">
    <property type="protein sequence ID" value="EOX96068"/>
    <property type="gene ID" value="TCM_005411"/>
</dbReference>
<evidence type="ECO:0000313" key="2">
    <source>
        <dbReference type="Proteomes" id="UP000026915"/>
    </source>
</evidence>